<feature type="region of interest" description="Disordered" evidence="1">
    <location>
        <begin position="196"/>
        <end position="263"/>
    </location>
</feature>
<evidence type="ECO:0000256" key="2">
    <source>
        <dbReference type="SAM" id="Phobius"/>
    </source>
</evidence>
<feature type="transmembrane region" description="Helical" evidence="2">
    <location>
        <begin position="156"/>
        <end position="178"/>
    </location>
</feature>
<feature type="transmembrane region" description="Helical" evidence="2">
    <location>
        <begin position="128"/>
        <end position="150"/>
    </location>
</feature>
<organism evidence="3 4">
    <name type="scientific">Absidia repens</name>
    <dbReference type="NCBI Taxonomy" id="90262"/>
    <lineage>
        <taxon>Eukaryota</taxon>
        <taxon>Fungi</taxon>
        <taxon>Fungi incertae sedis</taxon>
        <taxon>Mucoromycota</taxon>
        <taxon>Mucoromycotina</taxon>
        <taxon>Mucoromycetes</taxon>
        <taxon>Mucorales</taxon>
        <taxon>Cunninghamellaceae</taxon>
        <taxon>Absidia</taxon>
    </lineage>
</organism>
<keyword evidence="2" id="KW-0812">Transmembrane</keyword>
<dbReference type="SUPFAM" id="SSF103473">
    <property type="entry name" value="MFS general substrate transporter"/>
    <property type="match status" value="1"/>
</dbReference>
<protein>
    <submittedName>
        <fullName evidence="3">Uncharacterized protein</fullName>
    </submittedName>
</protein>
<name>A0A1X2IXB7_9FUNG</name>
<feature type="compositionally biased region" description="Polar residues" evidence="1">
    <location>
        <begin position="207"/>
        <end position="217"/>
    </location>
</feature>
<dbReference type="EMBL" id="MCGE01000002">
    <property type="protein sequence ID" value="ORZ23932.1"/>
    <property type="molecule type" value="Genomic_DNA"/>
</dbReference>
<evidence type="ECO:0000313" key="3">
    <source>
        <dbReference type="EMBL" id="ORZ23932.1"/>
    </source>
</evidence>
<dbReference type="OrthoDB" id="441660at2759"/>
<dbReference type="InterPro" id="IPR036259">
    <property type="entry name" value="MFS_trans_sf"/>
</dbReference>
<evidence type="ECO:0000313" key="4">
    <source>
        <dbReference type="Proteomes" id="UP000193560"/>
    </source>
</evidence>
<keyword evidence="2" id="KW-1133">Transmembrane helix</keyword>
<sequence length="320" mass="36540">MNSDASGTVLDFSDPPKVSETALFSFNPLVYLYFMLAFFFVPYPLYRYVAHHYNWELNTKTAARHWSDVFCGCSYGVILFVFGNYSHCFSWITVVAFYPALFGYGWIAELPFTKTSLPNIRNWPMGMWVVFLTALAIILAFAAFHIYLASTLTLPFVAYYVCALLIPIFFLVLAILLIKEVNNNWMRTKYHGWSVARQQRRRRPHSQAANVSSNDPQQQHDEKTQDDHDDNEGGSGSNASPPPPQHGDTDQPSDVEANQPLHNPYTSRASLHLHHWQIFYMLAFFTRFTHPVSQVASGIVLACYMEGICAYGYDQLVNDD</sequence>
<evidence type="ECO:0000256" key="1">
    <source>
        <dbReference type="SAM" id="MobiDB-lite"/>
    </source>
</evidence>
<accession>A0A1X2IXB7</accession>
<proteinExistence type="predicted"/>
<gene>
    <name evidence="3" type="ORF">BCR42DRAFT_445925</name>
</gene>
<dbReference type="AlphaFoldDB" id="A0A1X2IXB7"/>
<keyword evidence="4" id="KW-1185">Reference proteome</keyword>
<comment type="caution">
    <text evidence="3">The sequence shown here is derived from an EMBL/GenBank/DDBJ whole genome shotgun (WGS) entry which is preliminary data.</text>
</comment>
<keyword evidence="2" id="KW-0472">Membrane</keyword>
<feature type="transmembrane region" description="Helical" evidence="2">
    <location>
        <begin position="66"/>
        <end position="83"/>
    </location>
</feature>
<reference evidence="3 4" key="1">
    <citation type="submission" date="2016-07" db="EMBL/GenBank/DDBJ databases">
        <title>Pervasive Adenine N6-methylation of Active Genes in Fungi.</title>
        <authorList>
            <consortium name="DOE Joint Genome Institute"/>
            <person name="Mondo S.J."/>
            <person name="Dannebaum R.O."/>
            <person name="Kuo R.C."/>
            <person name="Labutti K."/>
            <person name="Haridas S."/>
            <person name="Kuo A."/>
            <person name="Salamov A."/>
            <person name="Ahrendt S.R."/>
            <person name="Lipzen A."/>
            <person name="Sullivan W."/>
            <person name="Andreopoulos W.B."/>
            <person name="Clum A."/>
            <person name="Lindquist E."/>
            <person name="Daum C."/>
            <person name="Ramamoorthy G.K."/>
            <person name="Gryganskyi A."/>
            <person name="Culley D."/>
            <person name="Magnuson J.K."/>
            <person name="James T.Y."/>
            <person name="O'Malley M.A."/>
            <person name="Stajich J.E."/>
            <person name="Spatafora J.W."/>
            <person name="Visel A."/>
            <person name="Grigoriev I.V."/>
        </authorList>
    </citation>
    <scope>NUCLEOTIDE SEQUENCE [LARGE SCALE GENOMIC DNA]</scope>
    <source>
        <strain evidence="3 4">NRRL 1336</strain>
    </source>
</reference>
<feature type="transmembrane region" description="Helical" evidence="2">
    <location>
        <begin position="29"/>
        <end position="46"/>
    </location>
</feature>
<dbReference type="Proteomes" id="UP000193560">
    <property type="component" value="Unassembled WGS sequence"/>
</dbReference>
<feature type="transmembrane region" description="Helical" evidence="2">
    <location>
        <begin position="89"/>
        <end position="107"/>
    </location>
</feature>